<accession>A0A1F5S418</accession>
<dbReference type="InterPro" id="IPR004525">
    <property type="entry name" value="EpmA"/>
</dbReference>
<gene>
    <name evidence="6" type="ORF">A2257_00470</name>
</gene>
<dbReference type="Pfam" id="PF00152">
    <property type="entry name" value="tRNA-synt_2"/>
    <property type="match status" value="1"/>
</dbReference>
<dbReference type="Gene3D" id="3.30.930.10">
    <property type="entry name" value="Bira Bifunctional Protein, Domain 2"/>
    <property type="match status" value="1"/>
</dbReference>
<dbReference type="FunFam" id="3.30.930.10:FF:000017">
    <property type="entry name" value="Elongation factor P--(R)-beta-lysine ligase"/>
    <property type="match status" value="1"/>
</dbReference>
<proteinExistence type="predicted"/>
<feature type="domain" description="Aminoacyl-transfer RNA synthetases class-II family profile" evidence="5">
    <location>
        <begin position="1"/>
        <end position="319"/>
    </location>
</feature>
<dbReference type="InterPro" id="IPR045864">
    <property type="entry name" value="aa-tRNA-synth_II/BPL/LPL"/>
</dbReference>
<dbReference type="GO" id="GO:0000049">
    <property type="term" value="F:tRNA binding"/>
    <property type="evidence" value="ECO:0007669"/>
    <property type="project" value="TreeGrafter"/>
</dbReference>
<evidence type="ECO:0000313" key="7">
    <source>
        <dbReference type="Proteomes" id="UP000177407"/>
    </source>
</evidence>
<dbReference type="Proteomes" id="UP000177407">
    <property type="component" value="Unassembled WGS sequence"/>
</dbReference>
<evidence type="ECO:0000256" key="2">
    <source>
        <dbReference type="ARBA" id="ARBA00022598"/>
    </source>
</evidence>
<dbReference type="AlphaFoldDB" id="A0A1F5S418"/>
<comment type="subunit">
    <text evidence="1">Homodimer.</text>
</comment>
<dbReference type="GO" id="GO:0005829">
    <property type="term" value="C:cytosol"/>
    <property type="evidence" value="ECO:0007669"/>
    <property type="project" value="TreeGrafter"/>
</dbReference>
<dbReference type="SUPFAM" id="SSF55681">
    <property type="entry name" value="Class II aaRS and biotin synthetases"/>
    <property type="match status" value="1"/>
</dbReference>
<evidence type="ECO:0000256" key="4">
    <source>
        <dbReference type="ARBA" id="ARBA00022840"/>
    </source>
</evidence>
<reference evidence="6 7" key="1">
    <citation type="journal article" date="2016" name="Nat. Commun.">
        <title>Thousands of microbial genomes shed light on interconnected biogeochemical processes in an aquifer system.</title>
        <authorList>
            <person name="Anantharaman K."/>
            <person name="Brown C.T."/>
            <person name="Hug L.A."/>
            <person name="Sharon I."/>
            <person name="Castelle C.J."/>
            <person name="Probst A.J."/>
            <person name="Thomas B.C."/>
            <person name="Singh A."/>
            <person name="Wilkins M.J."/>
            <person name="Karaoz U."/>
            <person name="Brodie E.L."/>
            <person name="Williams K.H."/>
            <person name="Hubbard S.S."/>
            <person name="Banfield J.F."/>
        </authorList>
    </citation>
    <scope>NUCLEOTIDE SEQUENCE [LARGE SCALE GENOMIC DNA]</scope>
</reference>
<dbReference type="PROSITE" id="PS50862">
    <property type="entry name" value="AA_TRNA_LIGASE_II"/>
    <property type="match status" value="1"/>
</dbReference>
<dbReference type="GO" id="GO:0005524">
    <property type="term" value="F:ATP binding"/>
    <property type="evidence" value="ECO:0007669"/>
    <property type="project" value="UniProtKB-KW"/>
</dbReference>
<dbReference type="PANTHER" id="PTHR42918">
    <property type="entry name" value="LYSYL-TRNA SYNTHETASE"/>
    <property type="match status" value="1"/>
</dbReference>
<keyword evidence="2" id="KW-0436">Ligase</keyword>
<dbReference type="EMBL" id="MFGA01000006">
    <property type="protein sequence ID" value="OGF21450.1"/>
    <property type="molecule type" value="Genomic_DNA"/>
</dbReference>
<keyword evidence="3" id="KW-0547">Nucleotide-binding</keyword>
<keyword evidence="4" id="KW-0067">ATP-binding</keyword>
<dbReference type="NCBIfam" id="TIGR00462">
    <property type="entry name" value="genX"/>
    <property type="match status" value="1"/>
</dbReference>
<protein>
    <submittedName>
        <fullName evidence="6">EF-P lysine aminoacylase GenX</fullName>
    </submittedName>
</protein>
<dbReference type="PRINTS" id="PR00982">
    <property type="entry name" value="TRNASYNTHLYS"/>
</dbReference>
<dbReference type="GO" id="GO:0004824">
    <property type="term" value="F:lysine-tRNA ligase activity"/>
    <property type="evidence" value="ECO:0007669"/>
    <property type="project" value="InterPro"/>
</dbReference>
<comment type="caution">
    <text evidence="6">The sequence shown here is derived from an EMBL/GenBank/DDBJ whole genome shotgun (WGS) entry which is preliminary data.</text>
</comment>
<dbReference type="PANTHER" id="PTHR42918:SF6">
    <property type="entry name" value="ELONGATION FACTOR P--(R)-BETA-LYSINE LIGASE"/>
    <property type="match status" value="1"/>
</dbReference>
<evidence type="ECO:0000256" key="1">
    <source>
        <dbReference type="ARBA" id="ARBA00011738"/>
    </source>
</evidence>
<dbReference type="InterPro" id="IPR006195">
    <property type="entry name" value="aa-tRNA-synth_II"/>
</dbReference>
<name>A0A1F5S418_9BACT</name>
<dbReference type="InterPro" id="IPR018149">
    <property type="entry name" value="Lys-tRNA-synth_II_C"/>
</dbReference>
<sequence>MRAKIIALIRDFFYKEGFLEVETPSMVAFPGMEPYLDPMKVSLNLLEEKNIPASLITSPEYAMKKILAGGFSKIFQICKSFRAGEAIDSLHNPEFTILEWYRTHADYKDIMNDFEGLMAHVARGVTDLKIKYQGSEIDLAPPWERLTMREAFQKYAKMNLDEVLDRESIERVVKEKGYEVYPNDSFDDIFFKIFLSEIEPHLGKNKPTILMDWPRQMAALSKVKADDPRYAERFEVYAGGMELGNAFTELIDPDEQRERLQKDKESRKKMGKDIYEIDEDFIDALRSGFPPAGGIAVGVDRIVMLFLDTKNIEDVLFFPARQIFNL</sequence>
<organism evidence="6 7">
    <name type="scientific">Candidatus Falkowbacteria bacterium RIFOXYA2_FULL_38_12</name>
    <dbReference type="NCBI Taxonomy" id="1797993"/>
    <lineage>
        <taxon>Bacteria</taxon>
        <taxon>Candidatus Falkowiibacteriota</taxon>
    </lineage>
</organism>
<dbReference type="InterPro" id="IPR004364">
    <property type="entry name" value="Aa-tRNA-synt_II"/>
</dbReference>
<dbReference type="NCBIfam" id="NF006828">
    <property type="entry name" value="PRK09350.1"/>
    <property type="match status" value="1"/>
</dbReference>
<evidence type="ECO:0000259" key="5">
    <source>
        <dbReference type="PROSITE" id="PS50862"/>
    </source>
</evidence>
<dbReference type="GO" id="GO:0006430">
    <property type="term" value="P:lysyl-tRNA aminoacylation"/>
    <property type="evidence" value="ECO:0007669"/>
    <property type="project" value="InterPro"/>
</dbReference>
<evidence type="ECO:0000313" key="6">
    <source>
        <dbReference type="EMBL" id="OGF21450.1"/>
    </source>
</evidence>
<evidence type="ECO:0000256" key="3">
    <source>
        <dbReference type="ARBA" id="ARBA00022741"/>
    </source>
</evidence>